<comment type="caution">
    <text evidence="1">The sequence shown here is derived from an EMBL/GenBank/DDBJ whole genome shotgun (WGS) entry which is preliminary data.</text>
</comment>
<proteinExistence type="predicted"/>
<keyword evidence="2" id="KW-1185">Reference proteome</keyword>
<evidence type="ECO:0000313" key="1">
    <source>
        <dbReference type="EMBL" id="PAX52720.1"/>
    </source>
</evidence>
<dbReference type="AlphaFoldDB" id="A0A2A2TG57"/>
<sequence>MELLYLDKDIYGLGIFPHQVISLQILIREIPIDLQFQYIFIKLDKSSKMTIKLRFPGLMSIK</sequence>
<organism evidence="1 2">
    <name type="scientific">Brunnivagina elsteri CCALA 953</name>
    <dbReference type="NCBI Taxonomy" id="987040"/>
    <lineage>
        <taxon>Bacteria</taxon>
        <taxon>Bacillati</taxon>
        <taxon>Cyanobacteriota</taxon>
        <taxon>Cyanophyceae</taxon>
        <taxon>Nostocales</taxon>
        <taxon>Calotrichaceae</taxon>
        <taxon>Brunnivagina</taxon>
    </lineage>
</organism>
<reference evidence="1 2" key="1">
    <citation type="submission" date="2017-08" db="EMBL/GenBank/DDBJ databases">
        <title>Draft genome sequence of filamentous cyanobacterium Calothrix elsteri CCALA 953.</title>
        <authorList>
            <person name="Gagunashvili A.N."/>
            <person name="Elster J."/>
            <person name="Andresson O.S."/>
        </authorList>
    </citation>
    <scope>NUCLEOTIDE SEQUENCE [LARGE SCALE GENOMIC DNA]</scope>
    <source>
        <strain evidence="1 2">CCALA 953</strain>
    </source>
</reference>
<protein>
    <submittedName>
        <fullName evidence="1">Uncharacterized protein</fullName>
    </submittedName>
</protein>
<dbReference type="EMBL" id="NTFS01000208">
    <property type="protein sequence ID" value="PAX52720.1"/>
    <property type="molecule type" value="Genomic_DNA"/>
</dbReference>
<dbReference type="RefSeq" id="WP_095722987.1">
    <property type="nucleotide sequence ID" value="NZ_NTFS01000208.1"/>
</dbReference>
<evidence type="ECO:0000313" key="2">
    <source>
        <dbReference type="Proteomes" id="UP000218238"/>
    </source>
</evidence>
<dbReference type="Proteomes" id="UP000218238">
    <property type="component" value="Unassembled WGS sequence"/>
</dbReference>
<gene>
    <name evidence="1" type="ORF">CK510_17855</name>
</gene>
<accession>A0A2A2TG57</accession>
<name>A0A2A2TG57_9CYAN</name>